<dbReference type="GeneID" id="74943218"/>
<keyword evidence="2" id="KW-1185">Reference proteome</keyword>
<protein>
    <submittedName>
        <fullName evidence="1">DUF5811 family protein</fullName>
    </submittedName>
</protein>
<dbReference type="KEGG" id="ssai:N0B31_12310"/>
<dbReference type="AlphaFoldDB" id="A0A9E7QZN4"/>
<accession>A0A9E7QZN4</accession>
<name>A0A9E7QZN4_9EURY</name>
<organism evidence="1 2">
    <name type="scientific">Salinirubellus salinus</name>
    <dbReference type="NCBI Taxonomy" id="1364945"/>
    <lineage>
        <taxon>Archaea</taxon>
        <taxon>Methanobacteriati</taxon>
        <taxon>Methanobacteriota</taxon>
        <taxon>Stenosarchaea group</taxon>
        <taxon>Halobacteria</taxon>
        <taxon>Halobacteriales</taxon>
        <taxon>Natronomonadaceae</taxon>
        <taxon>Salinirubellus</taxon>
    </lineage>
</organism>
<proteinExistence type="predicted"/>
<dbReference type="RefSeq" id="WP_260591927.1">
    <property type="nucleotide sequence ID" value="NZ_CP104003.1"/>
</dbReference>
<sequence>MHGNTPYAGLPETELDAEQRRALRRSVASVTAETRALLPDEFVVGSEIVDGADGPRATVAVRPPAGSVVSANLSTDVDDAFAHELAAAAVFEVKRSSRGPRAAR</sequence>
<reference evidence="1" key="1">
    <citation type="submission" date="2022-09" db="EMBL/GenBank/DDBJ databases">
        <title>Diverse halophilic archaea isolated from saline environments.</title>
        <authorList>
            <person name="Cui H.-L."/>
        </authorList>
    </citation>
    <scope>NUCLEOTIDE SEQUENCE</scope>
    <source>
        <strain evidence="1">ZS-35-S2</strain>
    </source>
</reference>
<evidence type="ECO:0000313" key="2">
    <source>
        <dbReference type="Proteomes" id="UP001057580"/>
    </source>
</evidence>
<dbReference type="InterPro" id="IPR043835">
    <property type="entry name" value="DUF5811"/>
</dbReference>
<dbReference type="Proteomes" id="UP001057580">
    <property type="component" value="Chromosome"/>
</dbReference>
<evidence type="ECO:0000313" key="1">
    <source>
        <dbReference type="EMBL" id="UWM52932.1"/>
    </source>
</evidence>
<dbReference type="EMBL" id="CP104003">
    <property type="protein sequence ID" value="UWM52932.1"/>
    <property type="molecule type" value="Genomic_DNA"/>
</dbReference>
<gene>
    <name evidence="1" type="ORF">N0B31_12310</name>
</gene>
<dbReference type="Pfam" id="PF19128">
    <property type="entry name" value="DUF5811"/>
    <property type="match status" value="1"/>
</dbReference>